<evidence type="ECO:0000313" key="6">
    <source>
        <dbReference type="EMBL" id="MDQ2104465.1"/>
    </source>
</evidence>
<gene>
    <name evidence="6" type="ORF">QSG27_17320</name>
</gene>
<dbReference type="InterPro" id="IPR035938">
    <property type="entry name" value="Hemerythrin-like_sf"/>
</dbReference>
<dbReference type="NCBIfam" id="TIGR02481">
    <property type="entry name" value="hemeryth_dom"/>
    <property type="match status" value="1"/>
</dbReference>
<feature type="compositionally biased region" description="Basic and acidic residues" evidence="4">
    <location>
        <begin position="10"/>
        <end position="27"/>
    </location>
</feature>
<organism evidence="6 7">
    <name type="scientific">Azospirillum isscasi</name>
    <dbReference type="NCBI Taxonomy" id="3053926"/>
    <lineage>
        <taxon>Bacteria</taxon>
        <taxon>Pseudomonadati</taxon>
        <taxon>Pseudomonadota</taxon>
        <taxon>Alphaproteobacteria</taxon>
        <taxon>Rhodospirillales</taxon>
        <taxon>Azospirillaceae</taxon>
        <taxon>Azospirillum</taxon>
    </lineage>
</organism>
<dbReference type="Gene3D" id="1.20.120.50">
    <property type="entry name" value="Hemerythrin-like"/>
    <property type="match status" value="1"/>
</dbReference>
<dbReference type="InterPro" id="IPR012312">
    <property type="entry name" value="Hemerythrin-like"/>
</dbReference>
<dbReference type="RefSeq" id="WP_306708261.1">
    <property type="nucleotide sequence ID" value="NZ_JAUJFI010000088.1"/>
</dbReference>
<dbReference type="SUPFAM" id="SSF47188">
    <property type="entry name" value="Hemerythrin-like"/>
    <property type="match status" value="1"/>
</dbReference>
<dbReference type="Pfam" id="PF01814">
    <property type="entry name" value="Hemerythrin"/>
    <property type="match status" value="1"/>
</dbReference>
<dbReference type="InterPro" id="IPR012827">
    <property type="entry name" value="Hemerythrin_metal-bd"/>
</dbReference>
<comment type="similarity">
    <text evidence="1">Belongs to the hemerythrin family.</text>
</comment>
<accession>A0ABU0WJS9</accession>
<proteinExistence type="inferred from homology"/>
<sequence length="160" mass="18788">MTMDLNQGDVHQRDTHREDPQRGEWRRGRMVLDNGDLDADHRVQHELIRRFVGLPGDDSGRRQALALLNELRRVSVRHFLREERVQASMHYPHLEEHKAQHRRLAALLDDIIGQVDAGESAFEYGYVKSKADELLQFWFFDHFAKADLPMKSYLAKFAVR</sequence>
<evidence type="ECO:0000256" key="3">
    <source>
        <dbReference type="ARBA" id="ARBA00023004"/>
    </source>
</evidence>
<dbReference type="Proteomes" id="UP001227317">
    <property type="component" value="Unassembled WGS sequence"/>
</dbReference>
<feature type="region of interest" description="Disordered" evidence="4">
    <location>
        <begin position="1"/>
        <end position="28"/>
    </location>
</feature>
<evidence type="ECO:0000313" key="7">
    <source>
        <dbReference type="Proteomes" id="UP001227317"/>
    </source>
</evidence>
<evidence type="ECO:0000256" key="1">
    <source>
        <dbReference type="ARBA" id="ARBA00010587"/>
    </source>
</evidence>
<reference evidence="6 7" key="1">
    <citation type="submission" date="2023-06" db="EMBL/GenBank/DDBJ databases">
        <title>Azospirillum isscasensis sp.nov, a bacterium isolated from rhizosphere soil of rice.</title>
        <authorList>
            <person name="Wang H."/>
        </authorList>
    </citation>
    <scope>NUCLEOTIDE SEQUENCE [LARGE SCALE GENOMIC DNA]</scope>
    <source>
        <strain evidence="6 7">C340-1</strain>
    </source>
</reference>
<keyword evidence="3" id="KW-0408">Iron</keyword>
<feature type="domain" description="Hemerythrin-like" evidence="5">
    <location>
        <begin position="37"/>
        <end position="147"/>
    </location>
</feature>
<keyword evidence="2" id="KW-0479">Metal-binding</keyword>
<comment type="caution">
    <text evidence="6">The sequence shown here is derived from an EMBL/GenBank/DDBJ whole genome shotgun (WGS) entry which is preliminary data.</text>
</comment>
<dbReference type="CDD" id="cd12107">
    <property type="entry name" value="Hemerythrin"/>
    <property type="match status" value="1"/>
</dbReference>
<evidence type="ECO:0000256" key="2">
    <source>
        <dbReference type="ARBA" id="ARBA00022723"/>
    </source>
</evidence>
<evidence type="ECO:0000256" key="4">
    <source>
        <dbReference type="SAM" id="MobiDB-lite"/>
    </source>
</evidence>
<dbReference type="EMBL" id="JAUJFI010000088">
    <property type="protein sequence ID" value="MDQ2104465.1"/>
    <property type="molecule type" value="Genomic_DNA"/>
</dbReference>
<protein>
    <submittedName>
        <fullName evidence="6">Hemerythrin family protein</fullName>
    </submittedName>
</protein>
<name>A0ABU0WJS9_9PROT</name>
<evidence type="ECO:0000259" key="5">
    <source>
        <dbReference type="Pfam" id="PF01814"/>
    </source>
</evidence>
<keyword evidence="7" id="KW-1185">Reference proteome</keyword>